<proteinExistence type="predicted"/>
<evidence type="ECO:0000313" key="2">
    <source>
        <dbReference type="Proteomes" id="UP000027222"/>
    </source>
</evidence>
<name>A0A067SUZ2_GALM3</name>
<dbReference type="Proteomes" id="UP000027222">
    <property type="component" value="Unassembled WGS sequence"/>
</dbReference>
<protein>
    <submittedName>
        <fullName evidence="1">Uncharacterized protein</fullName>
    </submittedName>
</protein>
<organism evidence="1 2">
    <name type="scientific">Galerina marginata (strain CBS 339.88)</name>
    <dbReference type="NCBI Taxonomy" id="685588"/>
    <lineage>
        <taxon>Eukaryota</taxon>
        <taxon>Fungi</taxon>
        <taxon>Dikarya</taxon>
        <taxon>Basidiomycota</taxon>
        <taxon>Agaricomycotina</taxon>
        <taxon>Agaricomycetes</taxon>
        <taxon>Agaricomycetidae</taxon>
        <taxon>Agaricales</taxon>
        <taxon>Agaricineae</taxon>
        <taxon>Strophariaceae</taxon>
        <taxon>Galerina</taxon>
    </lineage>
</organism>
<dbReference type="AlphaFoldDB" id="A0A067SUZ2"/>
<gene>
    <name evidence="1" type="ORF">GALMADRAFT_560837</name>
</gene>
<reference evidence="2" key="1">
    <citation type="journal article" date="2014" name="Proc. Natl. Acad. Sci. U.S.A.">
        <title>Extensive sampling of basidiomycete genomes demonstrates inadequacy of the white-rot/brown-rot paradigm for wood decay fungi.</title>
        <authorList>
            <person name="Riley R."/>
            <person name="Salamov A.A."/>
            <person name="Brown D.W."/>
            <person name="Nagy L.G."/>
            <person name="Floudas D."/>
            <person name="Held B.W."/>
            <person name="Levasseur A."/>
            <person name="Lombard V."/>
            <person name="Morin E."/>
            <person name="Otillar R."/>
            <person name="Lindquist E.A."/>
            <person name="Sun H."/>
            <person name="LaButti K.M."/>
            <person name="Schmutz J."/>
            <person name="Jabbour D."/>
            <person name="Luo H."/>
            <person name="Baker S.E."/>
            <person name="Pisabarro A.G."/>
            <person name="Walton J.D."/>
            <person name="Blanchette R.A."/>
            <person name="Henrissat B."/>
            <person name="Martin F."/>
            <person name="Cullen D."/>
            <person name="Hibbett D.S."/>
            <person name="Grigoriev I.V."/>
        </authorList>
    </citation>
    <scope>NUCLEOTIDE SEQUENCE [LARGE SCALE GENOMIC DNA]</scope>
    <source>
        <strain evidence="2">CBS 339.88</strain>
    </source>
</reference>
<dbReference type="EMBL" id="KL142382">
    <property type="protein sequence ID" value="KDR74711.1"/>
    <property type="molecule type" value="Genomic_DNA"/>
</dbReference>
<keyword evidence="2" id="KW-1185">Reference proteome</keyword>
<dbReference type="HOGENOM" id="CLU_1532659_0_0_1"/>
<sequence>MVLSADCPSRDRREVKKTSDLGIKVRLNQPVRPRRVEWRQRTGLKHKHNAAILRLLPRLVGIECRKSSHRSMSRAQNRVPAEDTRRSWTVVLTPHVWLQSTNVRIIPKDARQINWRDARVFYRQRCPVYISRKTRADGVETETKGLVQGNERNYDQGKRGDLRGYMSITSFIAAT</sequence>
<accession>A0A067SUZ2</accession>
<evidence type="ECO:0000313" key="1">
    <source>
        <dbReference type="EMBL" id="KDR74711.1"/>
    </source>
</evidence>